<keyword evidence="3" id="KW-1185">Reference proteome</keyword>
<proteinExistence type="predicted"/>
<sequence length="146" mass="16143">MIALVFQGLPGGSFIIGHQTFRGMAHWRKPRVCQMPRATACFHGRAVLSTIVRVRGHSSATVPLSPTHGRRAAHEELRIREASGHGVEHRGPALRPADPQRERAEPSGRERARRRLLVGLACRGLPQGAPRVIRPILRSRAARSRP</sequence>
<organism evidence="2 3">
    <name type="scientific">Temnothorax longispinosus</name>
    <dbReference type="NCBI Taxonomy" id="300112"/>
    <lineage>
        <taxon>Eukaryota</taxon>
        <taxon>Metazoa</taxon>
        <taxon>Ecdysozoa</taxon>
        <taxon>Arthropoda</taxon>
        <taxon>Hexapoda</taxon>
        <taxon>Insecta</taxon>
        <taxon>Pterygota</taxon>
        <taxon>Neoptera</taxon>
        <taxon>Endopterygota</taxon>
        <taxon>Hymenoptera</taxon>
        <taxon>Apocrita</taxon>
        <taxon>Aculeata</taxon>
        <taxon>Formicoidea</taxon>
        <taxon>Formicidae</taxon>
        <taxon>Myrmicinae</taxon>
        <taxon>Temnothorax</taxon>
    </lineage>
</organism>
<evidence type="ECO:0000313" key="2">
    <source>
        <dbReference type="EMBL" id="TGZ51120.1"/>
    </source>
</evidence>
<reference evidence="2 3" key="1">
    <citation type="journal article" date="2019" name="Philos. Trans. R. Soc. Lond., B, Biol. Sci.">
        <title>Ant behaviour and brain gene expression of defending hosts depend on the ecological success of the intruding social parasite.</title>
        <authorList>
            <person name="Kaur R."/>
            <person name="Stoldt M."/>
            <person name="Jongepier E."/>
            <person name="Feldmeyer B."/>
            <person name="Menzel F."/>
            <person name="Bornberg-Bauer E."/>
            <person name="Foitzik S."/>
        </authorList>
    </citation>
    <scope>NUCLEOTIDE SEQUENCE [LARGE SCALE GENOMIC DNA]</scope>
    <source>
        <tissue evidence="2">Whole body</tissue>
    </source>
</reference>
<gene>
    <name evidence="2" type="ORF">DBV15_11438</name>
</gene>
<dbReference type="EMBL" id="QBLH01001788">
    <property type="protein sequence ID" value="TGZ51120.1"/>
    <property type="molecule type" value="Genomic_DNA"/>
</dbReference>
<dbReference type="AlphaFoldDB" id="A0A4S2KNH9"/>
<comment type="caution">
    <text evidence="2">The sequence shown here is derived from an EMBL/GenBank/DDBJ whole genome shotgun (WGS) entry which is preliminary data.</text>
</comment>
<feature type="compositionally biased region" description="Basic and acidic residues" evidence="1">
    <location>
        <begin position="79"/>
        <end position="91"/>
    </location>
</feature>
<feature type="compositionally biased region" description="Basic and acidic residues" evidence="1">
    <location>
        <begin position="98"/>
        <end position="110"/>
    </location>
</feature>
<dbReference type="Proteomes" id="UP000310200">
    <property type="component" value="Unassembled WGS sequence"/>
</dbReference>
<feature type="region of interest" description="Disordered" evidence="1">
    <location>
        <begin position="79"/>
        <end position="112"/>
    </location>
</feature>
<protein>
    <submittedName>
        <fullName evidence="2">Uncharacterized protein</fullName>
    </submittedName>
</protein>
<name>A0A4S2KNH9_9HYME</name>
<evidence type="ECO:0000313" key="3">
    <source>
        <dbReference type="Proteomes" id="UP000310200"/>
    </source>
</evidence>
<accession>A0A4S2KNH9</accession>
<evidence type="ECO:0000256" key="1">
    <source>
        <dbReference type="SAM" id="MobiDB-lite"/>
    </source>
</evidence>